<dbReference type="InterPro" id="IPR003741">
    <property type="entry name" value="LUD_dom"/>
</dbReference>
<proteinExistence type="predicted"/>
<sequence>MSSRERILSSVRTAITGATAPVVPRGYADRLELDAAGQIALLVERIRDYKADVRVISQADLARTIGNVLGERSASSVVVPADLDPQWLTTVTCEVLRDDPPLDARRLDQVSAVVTSSAVSVALTGTIVLDAGTAQGRRVISLIPDLHICVVPAQTIVGTVPEAVRRLDPVRPLTWISGPSATSDIELNRVEGVHGPRNLVVLIVN</sequence>
<protein>
    <submittedName>
        <fullName evidence="2">L-lactate dehydrogenase complex protein LldG</fullName>
    </submittedName>
</protein>
<evidence type="ECO:0000313" key="2">
    <source>
        <dbReference type="EMBL" id="MBM7798134.1"/>
    </source>
</evidence>
<evidence type="ECO:0000313" key="3">
    <source>
        <dbReference type="Proteomes" id="UP000704762"/>
    </source>
</evidence>
<dbReference type="Gene3D" id="3.40.50.10420">
    <property type="entry name" value="NagB/RpiA/CoA transferase-like"/>
    <property type="match status" value="1"/>
</dbReference>
<gene>
    <name evidence="2" type="ORF">JOE57_001055</name>
</gene>
<dbReference type="PANTHER" id="PTHR43682">
    <property type="entry name" value="LACTATE UTILIZATION PROTEIN C"/>
    <property type="match status" value="1"/>
</dbReference>
<dbReference type="Pfam" id="PF02589">
    <property type="entry name" value="LUD_dom"/>
    <property type="match status" value="1"/>
</dbReference>
<comment type="caution">
    <text evidence="2">The sequence shown here is derived from an EMBL/GenBank/DDBJ whole genome shotgun (WGS) entry which is preliminary data.</text>
</comment>
<evidence type="ECO:0000259" key="1">
    <source>
        <dbReference type="Pfam" id="PF02589"/>
    </source>
</evidence>
<reference evidence="2 3" key="1">
    <citation type="submission" date="2021-01" db="EMBL/GenBank/DDBJ databases">
        <title>Sequencing the genomes of 1000 actinobacteria strains.</title>
        <authorList>
            <person name="Klenk H.-P."/>
        </authorList>
    </citation>
    <scope>NUCLEOTIDE SEQUENCE [LARGE SCALE GENOMIC DNA]</scope>
    <source>
        <strain evidence="2 3">DSM 18662</strain>
    </source>
</reference>
<dbReference type="RefSeq" id="WP_204916725.1">
    <property type="nucleotide sequence ID" value="NZ_BAAAQP010000011.1"/>
</dbReference>
<dbReference type="Proteomes" id="UP000704762">
    <property type="component" value="Unassembled WGS sequence"/>
</dbReference>
<keyword evidence="3" id="KW-1185">Reference proteome</keyword>
<organism evidence="2 3">
    <name type="scientific">Microlunatus panaciterrae</name>
    <dbReference type="NCBI Taxonomy" id="400768"/>
    <lineage>
        <taxon>Bacteria</taxon>
        <taxon>Bacillati</taxon>
        <taxon>Actinomycetota</taxon>
        <taxon>Actinomycetes</taxon>
        <taxon>Propionibacteriales</taxon>
        <taxon>Propionibacteriaceae</taxon>
        <taxon>Microlunatus</taxon>
    </lineage>
</organism>
<dbReference type="InterPro" id="IPR024185">
    <property type="entry name" value="FTHF_cligase-like_sf"/>
</dbReference>
<accession>A0ABS2RGK1</accession>
<dbReference type="SUPFAM" id="SSF100950">
    <property type="entry name" value="NagB/RpiA/CoA transferase-like"/>
    <property type="match status" value="1"/>
</dbReference>
<dbReference type="EMBL" id="JAFBCF010000001">
    <property type="protein sequence ID" value="MBM7798134.1"/>
    <property type="molecule type" value="Genomic_DNA"/>
</dbReference>
<name>A0ABS2RGK1_9ACTN</name>
<dbReference type="InterPro" id="IPR037171">
    <property type="entry name" value="NagB/RpiA_transferase-like"/>
</dbReference>
<dbReference type="PANTHER" id="PTHR43682:SF1">
    <property type="entry name" value="LACTATE UTILIZATION PROTEIN C"/>
    <property type="match status" value="1"/>
</dbReference>
<feature type="domain" description="LUD" evidence="1">
    <location>
        <begin position="42"/>
        <end position="204"/>
    </location>
</feature>